<keyword evidence="4" id="KW-0949">S-adenosyl-L-methionine</keyword>
<feature type="binding site" evidence="7">
    <location>
        <begin position="95"/>
        <end position="100"/>
    </location>
    <ligand>
        <name>S-adenosyl-L-methionine</name>
        <dbReference type="ChEBI" id="CHEBI:59789"/>
    </ligand>
</feature>
<dbReference type="PANTHER" id="PTHR43667:SF1">
    <property type="entry name" value="CYCLOPROPANE-FATTY-ACYL-PHOSPHOLIPID SYNTHASE"/>
    <property type="match status" value="1"/>
</dbReference>
<evidence type="ECO:0000256" key="5">
    <source>
        <dbReference type="ARBA" id="ARBA00023098"/>
    </source>
</evidence>
<dbReference type="GO" id="GO:0008825">
    <property type="term" value="F:cyclopropane-fatty-acyl-phospholipid synthase activity"/>
    <property type="evidence" value="ECO:0007669"/>
    <property type="project" value="UniProtKB-EC"/>
</dbReference>
<dbReference type="EMBL" id="CP036291">
    <property type="protein sequence ID" value="QDU88264.1"/>
    <property type="molecule type" value="Genomic_DNA"/>
</dbReference>
<protein>
    <submittedName>
        <fullName evidence="8">Cyclopropane mycolic acid synthase 3</fullName>
        <ecNumber evidence="8">2.1.1.79</ecNumber>
    </submittedName>
</protein>
<keyword evidence="2 8" id="KW-0489">Methyltransferase</keyword>
<dbReference type="GO" id="GO:0008610">
    <property type="term" value="P:lipid biosynthetic process"/>
    <property type="evidence" value="ECO:0007669"/>
    <property type="project" value="InterPro"/>
</dbReference>
<dbReference type="PANTHER" id="PTHR43667">
    <property type="entry name" value="CYCLOPROPANE-FATTY-ACYL-PHOSPHOLIPID SYNTHASE"/>
    <property type="match status" value="1"/>
</dbReference>
<dbReference type="Pfam" id="PF02353">
    <property type="entry name" value="CMAS"/>
    <property type="match status" value="1"/>
</dbReference>
<comment type="similarity">
    <text evidence="1">Belongs to the CFA/CMAS family.</text>
</comment>
<accession>A0A518D9V9</accession>
<evidence type="ECO:0000256" key="7">
    <source>
        <dbReference type="PIRSR" id="PIRSR003085-2"/>
    </source>
</evidence>
<evidence type="ECO:0000256" key="6">
    <source>
        <dbReference type="PIRSR" id="PIRSR003085-1"/>
    </source>
</evidence>
<keyword evidence="5" id="KW-0443">Lipid metabolism</keyword>
<evidence type="ECO:0000313" key="9">
    <source>
        <dbReference type="Proteomes" id="UP000317429"/>
    </source>
</evidence>
<keyword evidence="3 8" id="KW-0808">Transferase</keyword>
<proteinExistence type="inferred from homology"/>
<organism evidence="8 9">
    <name type="scientific">Pirellulimonas nuda</name>
    <dbReference type="NCBI Taxonomy" id="2528009"/>
    <lineage>
        <taxon>Bacteria</taxon>
        <taxon>Pseudomonadati</taxon>
        <taxon>Planctomycetota</taxon>
        <taxon>Planctomycetia</taxon>
        <taxon>Pirellulales</taxon>
        <taxon>Lacipirellulaceae</taxon>
        <taxon>Pirellulimonas</taxon>
    </lineage>
</organism>
<evidence type="ECO:0000256" key="2">
    <source>
        <dbReference type="ARBA" id="ARBA00022603"/>
    </source>
</evidence>
<dbReference type="OrthoDB" id="9782855at2"/>
<dbReference type="FunFam" id="3.40.50.150:FF:000115">
    <property type="entry name" value="Cyclopropane mycolic acid synthase 1"/>
    <property type="match status" value="1"/>
</dbReference>
<evidence type="ECO:0000256" key="1">
    <source>
        <dbReference type="ARBA" id="ARBA00010815"/>
    </source>
</evidence>
<dbReference type="KEGG" id="pnd:Pla175_16380"/>
<dbReference type="InterPro" id="IPR003333">
    <property type="entry name" value="CMAS"/>
</dbReference>
<dbReference type="CDD" id="cd02440">
    <property type="entry name" value="AdoMet_MTases"/>
    <property type="match status" value="1"/>
</dbReference>
<feature type="binding site" evidence="7">
    <location>
        <begin position="125"/>
        <end position="126"/>
    </location>
    <ligand>
        <name>S-adenosyl-L-methionine</name>
        <dbReference type="ChEBI" id="CHEBI:59789"/>
    </ligand>
</feature>
<dbReference type="Proteomes" id="UP000317429">
    <property type="component" value="Chromosome"/>
</dbReference>
<dbReference type="GO" id="GO:0032259">
    <property type="term" value="P:methylation"/>
    <property type="evidence" value="ECO:0007669"/>
    <property type="project" value="UniProtKB-KW"/>
</dbReference>
<dbReference type="EC" id="2.1.1.79" evidence="8"/>
<dbReference type="PIRSF" id="PIRSF003085">
    <property type="entry name" value="CMAS"/>
    <property type="match status" value="1"/>
</dbReference>
<keyword evidence="9" id="KW-1185">Reference proteome</keyword>
<gene>
    <name evidence="8" type="primary">pcaA</name>
    <name evidence="8" type="ORF">Pla175_16380</name>
</gene>
<evidence type="ECO:0000313" key="8">
    <source>
        <dbReference type="EMBL" id="QDU88264.1"/>
    </source>
</evidence>
<feature type="binding site" evidence="7">
    <location>
        <begin position="34"/>
        <end position="35"/>
    </location>
    <ligand>
        <name>S-adenosyl-L-methionine</name>
        <dbReference type="ChEBI" id="CHEBI:59789"/>
    </ligand>
</feature>
<dbReference type="RefSeq" id="WP_145283008.1">
    <property type="nucleotide sequence ID" value="NZ_CP036291.1"/>
</dbReference>
<evidence type="ECO:0000256" key="4">
    <source>
        <dbReference type="ARBA" id="ARBA00022691"/>
    </source>
</evidence>
<reference evidence="8 9" key="1">
    <citation type="submission" date="2019-02" db="EMBL/GenBank/DDBJ databases">
        <title>Deep-cultivation of Planctomycetes and their phenomic and genomic characterization uncovers novel biology.</title>
        <authorList>
            <person name="Wiegand S."/>
            <person name="Jogler M."/>
            <person name="Boedeker C."/>
            <person name="Pinto D."/>
            <person name="Vollmers J."/>
            <person name="Rivas-Marin E."/>
            <person name="Kohn T."/>
            <person name="Peeters S.H."/>
            <person name="Heuer A."/>
            <person name="Rast P."/>
            <person name="Oberbeckmann S."/>
            <person name="Bunk B."/>
            <person name="Jeske O."/>
            <person name="Meyerdierks A."/>
            <person name="Storesund J.E."/>
            <person name="Kallscheuer N."/>
            <person name="Luecker S."/>
            <person name="Lage O.M."/>
            <person name="Pohl T."/>
            <person name="Merkel B.J."/>
            <person name="Hornburger P."/>
            <person name="Mueller R.-W."/>
            <person name="Bruemmer F."/>
            <person name="Labrenz M."/>
            <person name="Spormann A.M."/>
            <person name="Op den Camp H."/>
            <person name="Overmann J."/>
            <person name="Amann R."/>
            <person name="Jetten M.S.M."/>
            <person name="Mascher T."/>
            <person name="Medema M.H."/>
            <person name="Devos D.P."/>
            <person name="Kaster A.-K."/>
            <person name="Ovreas L."/>
            <person name="Rohde M."/>
            <person name="Galperin M.Y."/>
            <person name="Jogler C."/>
        </authorList>
    </citation>
    <scope>NUCLEOTIDE SEQUENCE [LARGE SCALE GENOMIC DNA]</scope>
    <source>
        <strain evidence="8 9">Pla175</strain>
    </source>
</reference>
<feature type="active site" evidence="6">
    <location>
        <position position="271"/>
    </location>
</feature>
<dbReference type="InterPro" id="IPR029063">
    <property type="entry name" value="SAM-dependent_MTases_sf"/>
</dbReference>
<name>A0A518D9V9_9BACT</name>
<dbReference type="SUPFAM" id="SSF53335">
    <property type="entry name" value="S-adenosyl-L-methionine-dependent methyltransferases"/>
    <property type="match status" value="1"/>
</dbReference>
<sequence length="290" mass="32906">MSDTTPFFENVQTIYDDDHSDDLLALFLDDEMVYSCAYFERDDMSLGEAQIAKLDLSLGKCDLSPGQTLLDIGCGYGACAYRAAAKYGVNVIGLTLSEKQARHCREKMKGLPPEAGKVEIRLAGWEEFDQPVDRIVSIGAFEHFRRERFAQFFETAHRLLPADGRMMLHTIVAFDFPRLDSLGIEVTHENVLFGKFIQRKVFPGGQLFDPRVIEDFATKAGFRIERAQSLQLHYARTLETWAANLERRHDEAVAIKGEQGYAFFMKYLTGCAAHFRSGHIDVVQFTMVPR</sequence>
<dbReference type="InterPro" id="IPR050723">
    <property type="entry name" value="CFA/CMAS"/>
</dbReference>
<feature type="binding site" evidence="7">
    <location>
        <begin position="69"/>
        <end position="77"/>
    </location>
    <ligand>
        <name>S-adenosyl-L-methionine</name>
        <dbReference type="ChEBI" id="CHEBI:59789"/>
    </ligand>
</feature>
<evidence type="ECO:0000256" key="3">
    <source>
        <dbReference type="ARBA" id="ARBA00022679"/>
    </source>
</evidence>
<dbReference type="AlphaFoldDB" id="A0A518D9V9"/>
<dbReference type="Gene3D" id="3.40.50.150">
    <property type="entry name" value="Vaccinia Virus protein VP39"/>
    <property type="match status" value="1"/>
</dbReference>